<dbReference type="AlphaFoldDB" id="A0AAV8V8L8"/>
<protein>
    <recommendedName>
        <fullName evidence="1">Reverse transcriptase domain-containing protein</fullName>
    </recommendedName>
</protein>
<keyword evidence="3" id="KW-1185">Reference proteome</keyword>
<gene>
    <name evidence="2" type="ORF">NQ315_013494</name>
</gene>
<evidence type="ECO:0000313" key="3">
    <source>
        <dbReference type="Proteomes" id="UP001159042"/>
    </source>
</evidence>
<proteinExistence type="predicted"/>
<dbReference type="InterPro" id="IPR000477">
    <property type="entry name" value="RT_dom"/>
</dbReference>
<dbReference type="PANTHER" id="PTHR47331:SF1">
    <property type="entry name" value="GAG-LIKE PROTEIN"/>
    <property type="match status" value="1"/>
</dbReference>
<dbReference type="Proteomes" id="UP001159042">
    <property type="component" value="Unassembled WGS sequence"/>
</dbReference>
<dbReference type="Pfam" id="PF00078">
    <property type="entry name" value="RVT_1"/>
    <property type="match status" value="1"/>
</dbReference>
<dbReference type="Gene3D" id="3.10.10.10">
    <property type="entry name" value="HIV Type 1 Reverse Transcriptase, subunit A, domain 1"/>
    <property type="match status" value="1"/>
</dbReference>
<evidence type="ECO:0000313" key="2">
    <source>
        <dbReference type="EMBL" id="KAJ8910531.1"/>
    </source>
</evidence>
<comment type="caution">
    <text evidence="2">The sequence shown here is derived from an EMBL/GenBank/DDBJ whole genome shotgun (WGS) entry which is preliminary data.</text>
</comment>
<organism evidence="2 3">
    <name type="scientific">Exocentrus adspersus</name>
    <dbReference type="NCBI Taxonomy" id="1586481"/>
    <lineage>
        <taxon>Eukaryota</taxon>
        <taxon>Metazoa</taxon>
        <taxon>Ecdysozoa</taxon>
        <taxon>Arthropoda</taxon>
        <taxon>Hexapoda</taxon>
        <taxon>Insecta</taxon>
        <taxon>Pterygota</taxon>
        <taxon>Neoptera</taxon>
        <taxon>Endopterygota</taxon>
        <taxon>Coleoptera</taxon>
        <taxon>Polyphaga</taxon>
        <taxon>Cucujiformia</taxon>
        <taxon>Chrysomeloidea</taxon>
        <taxon>Cerambycidae</taxon>
        <taxon>Lamiinae</taxon>
        <taxon>Acanthocinini</taxon>
        <taxon>Exocentrus</taxon>
    </lineage>
</organism>
<accession>A0AAV8V8L8</accession>
<reference evidence="2 3" key="1">
    <citation type="journal article" date="2023" name="Insect Mol. Biol.">
        <title>Genome sequencing provides insights into the evolution of gene families encoding plant cell wall-degrading enzymes in longhorned beetles.</title>
        <authorList>
            <person name="Shin N.R."/>
            <person name="Okamura Y."/>
            <person name="Kirsch R."/>
            <person name="Pauchet Y."/>
        </authorList>
    </citation>
    <scope>NUCLEOTIDE SEQUENCE [LARGE SCALE GENOMIC DNA]</scope>
    <source>
        <strain evidence="2">EAD_L_NR</strain>
    </source>
</reference>
<dbReference type="InterPro" id="IPR043502">
    <property type="entry name" value="DNA/RNA_pol_sf"/>
</dbReference>
<dbReference type="EMBL" id="JANEYG010000283">
    <property type="protein sequence ID" value="KAJ8910531.1"/>
    <property type="molecule type" value="Genomic_DNA"/>
</dbReference>
<name>A0AAV8V8L8_9CUCU</name>
<feature type="domain" description="Reverse transcriptase" evidence="1">
    <location>
        <begin position="290"/>
        <end position="409"/>
    </location>
</feature>
<evidence type="ECO:0000259" key="1">
    <source>
        <dbReference type="Pfam" id="PF00078"/>
    </source>
</evidence>
<sequence length="550" mass="63022">MAVDLEIGSNADSNFKINAVCSILENITQTLPHILINKEQLKIPDYIQLADPDFHVPNKIDMLLGADIYFKVLKPDLIRLGSDLPVLQNTSLGWVVAGSVPISKCVTNLSVTLFARTEDVNELIPKFWNLEEVTSKRLLSPEDKLSEQIFVDTTKRLENGSFQVNLPFRVNDAHLQLGDSYSLASRRFFSLEKRLLKDEELHAQYKGFIKEYVDLGHAKYIQFEVGSKIYNSERCFLPHHGVVRESSTTTKLRVVFDASMKTSSGVSLNDLMLKGFPVQPELFDILCRFRTFNFVIIADIQKMYRMIRLNPEQMFLQNILWRDNKDEPLKCIELQTVTYGTKSAPYLATRCLKQLAEDELQRYPLAAEAILNQCYVDDILAGCNNEQQLLTLKEQLTDMLGLAGFKLHKWCSNSCARNNNKICPIRELFQRAYYIKTEGLLHARAQSVLSNLRLRYWPIHGLREVKSVIKNCVVCHRLKANAATQLMGSLPKDRVSVTRAFEKKRFWNNFNITYPNTNVKKKQIIRDVLNDAAIPKVLSCYINMIAMSVK</sequence>
<dbReference type="InterPro" id="IPR043128">
    <property type="entry name" value="Rev_trsase/Diguanyl_cyclase"/>
</dbReference>
<dbReference type="PANTHER" id="PTHR47331">
    <property type="entry name" value="PHD-TYPE DOMAIN-CONTAINING PROTEIN"/>
    <property type="match status" value="1"/>
</dbReference>
<dbReference type="SUPFAM" id="SSF56672">
    <property type="entry name" value="DNA/RNA polymerases"/>
    <property type="match status" value="1"/>
</dbReference>
<dbReference type="GO" id="GO:0071897">
    <property type="term" value="P:DNA biosynthetic process"/>
    <property type="evidence" value="ECO:0007669"/>
    <property type="project" value="UniProtKB-ARBA"/>
</dbReference>
<dbReference type="Gene3D" id="3.30.70.270">
    <property type="match status" value="1"/>
</dbReference>